<keyword evidence="7" id="KW-0040">ANK repeat</keyword>
<feature type="domain" description="PARP alpha-helical" evidence="12">
    <location>
        <begin position="382"/>
        <end position="512"/>
    </location>
</feature>
<dbReference type="SUPFAM" id="SSF56399">
    <property type="entry name" value="ADP-ribosylation"/>
    <property type="match status" value="1"/>
</dbReference>
<evidence type="ECO:0000256" key="2">
    <source>
        <dbReference type="ARBA" id="ARBA00022676"/>
    </source>
</evidence>
<dbReference type="PROSITE" id="PS51059">
    <property type="entry name" value="PARP_CATALYTIC"/>
    <property type="match status" value="1"/>
</dbReference>
<dbReference type="SMART" id="SM00248">
    <property type="entry name" value="ANK"/>
    <property type="match status" value="3"/>
</dbReference>
<dbReference type="Proteomes" id="UP000646827">
    <property type="component" value="Unassembled WGS sequence"/>
</dbReference>
<keyword evidence="6" id="KW-0539">Nucleus</keyword>
<keyword evidence="9" id="KW-0175">Coiled coil</keyword>
<evidence type="ECO:0000313" key="15">
    <source>
        <dbReference type="Proteomes" id="UP000646827"/>
    </source>
</evidence>
<evidence type="ECO:0000256" key="7">
    <source>
        <dbReference type="PROSITE-ProRule" id="PRU00023"/>
    </source>
</evidence>
<protein>
    <recommendedName>
        <fullName evidence="8">Poly [ADP-ribose] polymerase</fullName>
        <shortName evidence="8">PARP</shortName>
        <ecNumber evidence="8">2.4.2.-</ecNumber>
    </recommendedName>
</protein>
<dbReference type="GO" id="GO:0003950">
    <property type="term" value="F:NAD+ poly-ADP-ribosyltransferase activity"/>
    <property type="evidence" value="ECO:0007669"/>
    <property type="project" value="UniProtKB-UniRule"/>
</dbReference>
<feature type="domain" description="PARP catalytic" evidence="11">
    <location>
        <begin position="522"/>
        <end position="756"/>
    </location>
</feature>
<evidence type="ECO:0000256" key="9">
    <source>
        <dbReference type="SAM" id="Coils"/>
    </source>
</evidence>
<dbReference type="Pfam" id="PF00644">
    <property type="entry name" value="PARP"/>
    <property type="match status" value="1"/>
</dbReference>
<keyword evidence="3 8" id="KW-0808">Transferase</keyword>
<dbReference type="Gene3D" id="3.90.228.10">
    <property type="match status" value="1"/>
</dbReference>
<evidence type="ECO:0000256" key="8">
    <source>
        <dbReference type="RuleBase" id="RU362114"/>
    </source>
</evidence>
<dbReference type="SMART" id="SM00773">
    <property type="entry name" value="WGR"/>
    <property type="match status" value="1"/>
</dbReference>
<feature type="repeat" description="ANK" evidence="7">
    <location>
        <begin position="20"/>
        <end position="52"/>
    </location>
</feature>
<feature type="region of interest" description="Disordered" evidence="10">
    <location>
        <begin position="219"/>
        <end position="243"/>
    </location>
</feature>
<dbReference type="InterPro" id="IPR050800">
    <property type="entry name" value="ARTD/PARP"/>
</dbReference>
<evidence type="ECO:0000256" key="10">
    <source>
        <dbReference type="SAM" id="MobiDB-lite"/>
    </source>
</evidence>
<accession>A0A8H7RWH3</accession>
<evidence type="ECO:0000256" key="5">
    <source>
        <dbReference type="ARBA" id="ARBA00023027"/>
    </source>
</evidence>
<dbReference type="GO" id="GO:0006302">
    <property type="term" value="P:double-strand break repair"/>
    <property type="evidence" value="ECO:0007669"/>
    <property type="project" value="TreeGrafter"/>
</dbReference>
<dbReference type="SUPFAM" id="SSF48403">
    <property type="entry name" value="Ankyrin repeat"/>
    <property type="match status" value="1"/>
</dbReference>
<dbReference type="Gene3D" id="1.25.40.20">
    <property type="entry name" value="Ankyrin repeat-containing domain"/>
    <property type="match status" value="1"/>
</dbReference>
<organism evidence="14 15">
    <name type="scientific">Circinella minor</name>
    <dbReference type="NCBI Taxonomy" id="1195481"/>
    <lineage>
        <taxon>Eukaryota</taxon>
        <taxon>Fungi</taxon>
        <taxon>Fungi incertae sedis</taxon>
        <taxon>Mucoromycota</taxon>
        <taxon>Mucoromycotina</taxon>
        <taxon>Mucoromycetes</taxon>
        <taxon>Mucorales</taxon>
        <taxon>Lichtheimiaceae</taxon>
        <taxon>Circinella</taxon>
    </lineage>
</organism>
<evidence type="ECO:0000259" key="12">
    <source>
        <dbReference type="PROSITE" id="PS51060"/>
    </source>
</evidence>
<proteinExistence type="predicted"/>
<dbReference type="EMBL" id="JAEPRB010000262">
    <property type="protein sequence ID" value="KAG2217935.1"/>
    <property type="molecule type" value="Genomic_DNA"/>
</dbReference>
<evidence type="ECO:0000259" key="11">
    <source>
        <dbReference type="PROSITE" id="PS51059"/>
    </source>
</evidence>
<keyword evidence="2 8" id="KW-0328">Glycosyltransferase</keyword>
<sequence>MIDHMMKHNNPSVNIVDPVTGMTPLEFAIRKHHSINVEWLLGLGANPNITSCKTIATKRGENIDLYNWGPINAIFHAIAQNDFTILQTMCTKTKHDIDWKATDNKGRNAVSFLINTNYSYENIDILKFLVETIGDDFDELAATPDNNGRQAIDYAYTRERKELYKELVKLGLTIEDVEMDTDDEINQDEQSMNIDEYITMQAIEEDAEAERAILEAEAKAEEEATKENIENEDKDKDKEKKTVGVVDPASKMQKIGQVLFDENNDPYDILVQKVDVNAYFYGCNMFYKLSVIYNTVLDLYVLWTRWGSFGEVGMHQKTPFLTKEEAVTEFKSIFKSKTGNAWEDRKPETFVPKPGRFELILAKPPKKPVILKSFDFVKSSVPSQLPSAIYNSLNIFCDFDALNQGYKQLELDIPAGQIPQKRIDEAYEIIDKLSKLIEEISSQAVFTTKEERAKKKDLDHKIVQLSNQYYRLLPKTSQNRGIQAISREATLELERGRLNNVNYLNFSINVLLAAKRRASEIHPFDYCFRSLHCQINEIEKDTAEFRMIKKYMLTTSKKTEYEICHLFSLNREGEDARFERHAHNKNRKLLWHGSHANNFLGILKQGLRTKPAIAEQSGSMFGNGIYFADMFDKSINYSSNGFYEKKHPGYALLLLSEVALGEECEMHYYAGYLYDKNQHMSVRGMGAEGPNPANAIYDKGGVKIPMGPSIEHSTSTGIFSRYQFSINYNEFIVYDESQIKLKYMVLVRNNTYCELCQQKYTDSTISNLSEYQDKSDISLNGHSALGEYENELIQFWITHSGKTDKELFDEHLDAFLEAESYSKYQFFFNIISKRITLEAKYAY</sequence>
<dbReference type="CDD" id="cd07997">
    <property type="entry name" value="WGR_PARP"/>
    <property type="match status" value="1"/>
</dbReference>
<keyword evidence="5 8" id="KW-0520">NAD</keyword>
<comment type="subcellular location">
    <subcellularLocation>
        <location evidence="1">Nucleus</location>
    </subcellularLocation>
</comment>
<feature type="coiled-coil region" evidence="9">
    <location>
        <begin position="423"/>
        <end position="468"/>
    </location>
</feature>
<dbReference type="PROSITE" id="PS50088">
    <property type="entry name" value="ANK_REPEAT"/>
    <property type="match status" value="1"/>
</dbReference>
<dbReference type="CDD" id="cd01437">
    <property type="entry name" value="parp_like"/>
    <property type="match status" value="1"/>
</dbReference>
<gene>
    <name evidence="14" type="ORF">INT45_004062</name>
</gene>
<dbReference type="GO" id="GO:1990404">
    <property type="term" value="F:NAD+-protein mono-ADP-ribosyltransferase activity"/>
    <property type="evidence" value="ECO:0007669"/>
    <property type="project" value="TreeGrafter"/>
</dbReference>
<dbReference type="GO" id="GO:0005730">
    <property type="term" value="C:nucleolus"/>
    <property type="evidence" value="ECO:0007669"/>
    <property type="project" value="TreeGrafter"/>
</dbReference>
<feature type="domain" description="WGR" evidence="13">
    <location>
        <begin position="255"/>
        <end position="357"/>
    </location>
</feature>
<evidence type="ECO:0000256" key="4">
    <source>
        <dbReference type="ARBA" id="ARBA00022695"/>
    </source>
</evidence>
<dbReference type="InterPro" id="IPR004102">
    <property type="entry name" value="Poly(ADP-ribose)pol_reg_dom"/>
</dbReference>
<dbReference type="Pfam" id="PF05406">
    <property type="entry name" value="WGR"/>
    <property type="match status" value="1"/>
</dbReference>
<evidence type="ECO:0000313" key="14">
    <source>
        <dbReference type="EMBL" id="KAG2217935.1"/>
    </source>
</evidence>
<evidence type="ECO:0000256" key="3">
    <source>
        <dbReference type="ARBA" id="ARBA00022679"/>
    </source>
</evidence>
<dbReference type="InterPro" id="IPR036930">
    <property type="entry name" value="WGR_dom_sf"/>
</dbReference>
<keyword evidence="4" id="KW-0548">Nucleotidyltransferase</keyword>
<dbReference type="InterPro" id="IPR008893">
    <property type="entry name" value="WGR_domain"/>
</dbReference>
<dbReference type="Pfam" id="PF02877">
    <property type="entry name" value="PARP_reg"/>
    <property type="match status" value="1"/>
</dbReference>
<dbReference type="AlphaFoldDB" id="A0A8H7RWH3"/>
<evidence type="ECO:0000256" key="1">
    <source>
        <dbReference type="ARBA" id="ARBA00004123"/>
    </source>
</evidence>
<dbReference type="Gene3D" id="1.20.142.10">
    <property type="entry name" value="Poly(ADP-ribose) polymerase, regulatory domain"/>
    <property type="match status" value="1"/>
</dbReference>
<dbReference type="EC" id="2.4.2.-" evidence="8"/>
<dbReference type="InterPro" id="IPR036770">
    <property type="entry name" value="Ankyrin_rpt-contain_sf"/>
</dbReference>
<dbReference type="PANTHER" id="PTHR10459:SF108">
    <property type="entry name" value="POLY [ADP-RIBOSE] POLYMERASE"/>
    <property type="match status" value="1"/>
</dbReference>
<keyword evidence="15" id="KW-1185">Reference proteome</keyword>
<reference evidence="14 15" key="1">
    <citation type="submission" date="2020-12" db="EMBL/GenBank/DDBJ databases">
        <title>Metabolic potential, ecology and presence of endohyphal bacteria is reflected in genomic diversity of Mucoromycotina.</title>
        <authorList>
            <person name="Muszewska A."/>
            <person name="Okrasinska A."/>
            <person name="Steczkiewicz K."/>
            <person name="Drgas O."/>
            <person name="Orlowska M."/>
            <person name="Perlinska-Lenart U."/>
            <person name="Aleksandrzak-Piekarczyk T."/>
            <person name="Szatraj K."/>
            <person name="Zielenkiewicz U."/>
            <person name="Pilsyk S."/>
            <person name="Malc E."/>
            <person name="Mieczkowski P."/>
            <person name="Kruszewska J.S."/>
            <person name="Biernat P."/>
            <person name="Pawlowska J."/>
        </authorList>
    </citation>
    <scope>NUCLEOTIDE SEQUENCE [LARGE SCALE GENOMIC DNA]</scope>
    <source>
        <strain evidence="14 15">CBS 142.35</strain>
    </source>
</reference>
<dbReference type="OrthoDB" id="2017365at2759"/>
<dbReference type="PANTHER" id="PTHR10459">
    <property type="entry name" value="DNA LIGASE"/>
    <property type="match status" value="1"/>
</dbReference>
<name>A0A8H7RWH3_9FUNG</name>
<dbReference type="GO" id="GO:0070212">
    <property type="term" value="P:protein poly-ADP-ribosylation"/>
    <property type="evidence" value="ECO:0007669"/>
    <property type="project" value="TreeGrafter"/>
</dbReference>
<dbReference type="InterPro" id="IPR036616">
    <property type="entry name" value="Poly(ADP-ribose)pol_reg_dom_sf"/>
</dbReference>
<dbReference type="PROSITE" id="PS51060">
    <property type="entry name" value="PARP_ALPHA_HD"/>
    <property type="match status" value="1"/>
</dbReference>
<dbReference type="SUPFAM" id="SSF47587">
    <property type="entry name" value="Domain of poly(ADP-ribose) polymerase"/>
    <property type="match status" value="1"/>
</dbReference>
<dbReference type="InterPro" id="IPR002110">
    <property type="entry name" value="Ankyrin_rpt"/>
</dbReference>
<dbReference type="InterPro" id="IPR012317">
    <property type="entry name" value="Poly(ADP-ribose)pol_cat_dom"/>
</dbReference>
<dbReference type="PROSITE" id="PS51977">
    <property type="entry name" value="WGR"/>
    <property type="match status" value="1"/>
</dbReference>
<dbReference type="GO" id="GO:0016779">
    <property type="term" value="F:nucleotidyltransferase activity"/>
    <property type="evidence" value="ECO:0007669"/>
    <property type="project" value="UniProtKB-KW"/>
</dbReference>
<dbReference type="SUPFAM" id="SSF142921">
    <property type="entry name" value="WGR domain-like"/>
    <property type="match status" value="1"/>
</dbReference>
<evidence type="ECO:0000256" key="6">
    <source>
        <dbReference type="ARBA" id="ARBA00023242"/>
    </source>
</evidence>
<feature type="compositionally biased region" description="Basic and acidic residues" evidence="10">
    <location>
        <begin position="219"/>
        <end position="242"/>
    </location>
</feature>
<comment type="caution">
    <text evidence="14">The sequence shown here is derived from an EMBL/GenBank/DDBJ whole genome shotgun (WGS) entry which is preliminary data.</text>
</comment>
<evidence type="ECO:0000259" key="13">
    <source>
        <dbReference type="PROSITE" id="PS51977"/>
    </source>
</evidence>